<name>X1DNQ3_9ZZZZ</name>
<organism evidence="1">
    <name type="scientific">marine sediment metagenome</name>
    <dbReference type="NCBI Taxonomy" id="412755"/>
    <lineage>
        <taxon>unclassified sequences</taxon>
        <taxon>metagenomes</taxon>
        <taxon>ecological metagenomes</taxon>
    </lineage>
</organism>
<comment type="caution">
    <text evidence="1">The sequence shown here is derived from an EMBL/GenBank/DDBJ whole genome shotgun (WGS) entry which is preliminary data.</text>
</comment>
<protein>
    <recommendedName>
        <fullName evidence="2">Chlorite dismutase</fullName>
    </recommendedName>
</protein>
<feature type="non-terminal residue" evidence="1">
    <location>
        <position position="49"/>
    </location>
</feature>
<dbReference type="EMBL" id="BART01022569">
    <property type="protein sequence ID" value="GAG98046.1"/>
    <property type="molecule type" value="Genomic_DNA"/>
</dbReference>
<evidence type="ECO:0008006" key="2">
    <source>
        <dbReference type="Google" id="ProtNLM"/>
    </source>
</evidence>
<reference evidence="1" key="1">
    <citation type="journal article" date="2014" name="Front. Microbiol.">
        <title>High frequency of phylogenetically diverse reductive dehalogenase-homologous genes in deep subseafloor sedimentary metagenomes.</title>
        <authorList>
            <person name="Kawai M."/>
            <person name="Futagami T."/>
            <person name="Toyoda A."/>
            <person name="Takaki Y."/>
            <person name="Nishi S."/>
            <person name="Hori S."/>
            <person name="Arai W."/>
            <person name="Tsubouchi T."/>
            <person name="Morono Y."/>
            <person name="Uchiyama I."/>
            <person name="Ito T."/>
            <person name="Fujiyama A."/>
            <person name="Inagaki F."/>
            <person name="Takami H."/>
        </authorList>
    </citation>
    <scope>NUCLEOTIDE SEQUENCE</scope>
    <source>
        <strain evidence="1">Expedition CK06-06</strain>
    </source>
</reference>
<sequence>MNMSEENDQYYFNFSFFKVDPKWRWMADLAKEESAKEVENVMNNSGIMY</sequence>
<dbReference type="AlphaFoldDB" id="X1DNQ3"/>
<gene>
    <name evidence="1" type="ORF">S01H4_41293</name>
</gene>
<proteinExistence type="predicted"/>
<evidence type="ECO:0000313" key="1">
    <source>
        <dbReference type="EMBL" id="GAG98046.1"/>
    </source>
</evidence>
<accession>X1DNQ3</accession>